<dbReference type="Pfam" id="PF20719">
    <property type="entry name" value="Med16_C"/>
    <property type="match status" value="1"/>
</dbReference>
<keyword evidence="6" id="KW-0539">Nucleus</keyword>
<reference evidence="8" key="1">
    <citation type="submission" date="2020-11" db="EMBL/GenBank/DDBJ databases">
        <authorList>
            <person name="Tran Van P."/>
        </authorList>
    </citation>
    <scope>NUCLEOTIDE SEQUENCE</scope>
</reference>
<dbReference type="EMBL" id="CAJPEV010002457">
    <property type="protein sequence ID" value="CAG0896956.1"/>
    <property type="molecule type" value="Genomic_DNA"/>
</dbReference>
<evidence type="ECO:0000256" key="5">
    <source>
        <dbReference type="ARBA" id="ARBA00023163"/>
    </source>
</evidence>
<dbReference type="OrthoDB" id="10018574at2759"/>
<evidence type="ECO:0000313" key="9">
    <source>
        <dbReference type="Proteomes" id="UP000677054"/>
    </source>
</evidence>
<feature type="domain" description="Mediator complex subunit 16 C-terminal" evidence="7">
    <location>
        <begin position="69"/>
        <end position="124"/>
    </location>
</feature>
<dbReference type="InterPro" id="IPR048339">
    <property type="entry name" value="Mediator_Med16_C"/>
</dbReference>
<evidence type="ECO:0000256" key="6">
    <source>
        <dbReference type="ARBA" id="ARBA00023242"/>
    </source>
</evidence>
<dbReference type="GO" id="GO:0016592">
    <property type="term" value="C:mediator complex"/>
    <property type="evidence" value="ECO:0007669"/>
    <property type="project" value="TreeGrafter"/>
</dbReference>
<keyword evidence="9" id="KW-1185">Reference proteome</keyword>
<proteinExistence type="inferred from homology"/>
<organism evidence="8">
    <name type="scientific">Darwinula stevensoni</name>
    <dbReference type="NCBI Taxonomy" id="69355"/>
    <lineage>
        <taxon>Eukaryota</taxon>
        <taxon>Metazoa</taxon>
        <taxon>Ecdysozoa</taxon>
        <taxon>Arthropoda</taxon>
        <taxon>Crustacea</taxon>
        <taxon>Oligostraca</taxon>
        <taxon>Ostracoda</taxon>
        <taxon>Podocopa</taxon>
        <taxon>Podocopida</taxon>
        <taxon>Darwinulocopina</taxon>
        <taxon>Darwinuloidea</taxon>
        <taxon>Darwinulidae</taxon>
        <taxon>Darwinula</taxon>
    </lineage>
</organism>
<dbReference type="PANTHER" id="PTHR13224">
    <property type="entry name" value="THYROID HORMONE RECEPTOR-ASSOCIATED PROTEIN-RELATED"/>
    <property type="match status" value="1"/>
</dbReference>
<dbReference type="GO" id="GO:0045893">
    <property type="term" value="P:positive regulation of DNA-templated transcription"/>
    <property type="evidence" value="ECO:0007669"/>
    <property type="project" value="TreeGrafter"/>
</dbReference>
<evidence type="ECO:0000256" key="4">
    <source>
        <dbReference type="ARBA" id="ARBA00023159"/>
    </source>
</evidence>
<protein>
    <recommendedName>
        <fullName evidence="7">Mediator complex subunit 16 C-terminal domain-containing protein</fullName>
    </recommendedName>
</protein>
<comment type="subcellular location">
    <subcellularLocation>
        <location evidence="1">Nucleus</location>
    </subcellularLocation>
</comment>
<evidence type="ECO:0000259" key="7">
    <source>
        <dbReference type="Pfam" id="PF20719"/>
    </source>
</evidence>
<gene>
    <name evidence="8" type="ORF">DSTB1V02_LOCUS9505</name>
</gene>
<accession>A0A7R9A909</accession>
<evidence type="ECO:0000256" key="2">
    <source>
        <dbReference type="ARBA" id="ARBA00006543"/>
    </source>
</evidence>
<keyword evidence="5" id="KW-0804">Transcription</keyword>
<evidence type="ECO:0000256" key="1">
    <source>
        <dbReference type="ARBA" id="ARBA00004123"/>
    </source>
</evidence>
<sequence>MTEECCLLPTQVLVPNLQLSFPPRGVAAALPLFPDTLPLQFEFGCEPDSLPARQEAQTSIDGISELHLRRDCVHHVYLGSKHSLTKRCTRCTGESLSRMFARTAAARAWDQRWIRSCPCSGHWTIAYHQFPAKNQ</sequence>
<dbReference type="EMBL" id="LR901974">
    <property type="protein sequence ID" value="CAD7249718.1"/>
    <property type="molecule type" value="Genomic_DNA"/>
</dbReference>
<evidence type="ECO:0000256" key="3">
    <source>
        <dbReference type="ARBA" id="ARBA00023015"/>
    </source>
</evidence>
<name>A0A7R9A909_9CRUS</name>
<evidence type="ECO:0000313" key="8">
    <source>
        <dbReference type="EMBL" id="CAD7249718.1"/>
    </source>
</evidence>
<dbReference type="PANTHER" id="PTHR13224:SF6">
    <property type="entry name" value="MEDIATOR OF RNA POLYMERASE II TRANSCRIPTION SUBUNIT 16"/>
    <property type="match status" value="1"/>
</dbReference>
<keyword evidence="4" id="KW-0010">Activator</keyword>
<dbReference type="InterPro" id="IPR048338">
    <property type="entry name" value="Mediator_Med16"/>
</dbReference>
<dbReference type="Proteomes" id="UP000677054">
    <property type="component" value="Unassembled WGS sequence"/>
</dbReference>
<comment type="similarity">
    <text evidence="2">Belongs to the Mediator complex subunit 16 family.</text>
</comment>
<keyword evidence="3" id="KW-0805">Transcription regulation</keyword>
<dbReference type="AlphaFoldDB" id="A0A7R9A909"/>